<protein>
    <recommendedName>
        <fullName evidence="11">ATP synthase subunit a</fullName>
    </recommendedName>
</protein>
<name>A0A516EZL1_9BIVA</name>
<evidence type="ECO:0000256" key="3">
    <source>
        <dbReference type="ARBA" id="ARBA00022448"/>
    </source>
</evidence>
<dbReference type="GO" id="GO:0045259">
    <property type="term" value="C:proton-transporting ATP synthase complex"/>
    <property type="evidence" value="ECO:0007669"/>
    <property type="project" value="UniProtKB-KW"/>
</dbReference>
<dbReference type="PANTHER" id="PTHR11410">
    <property type="entry name" value="ATP SYNTHASE SUBUNIT A"/>
    <property type="match status" value="1"/>
</dbReference>
<comment type="similarity">
    <text evidence="2">Belongs to the ATPase A chain family.</text>
</comment>
<evidence type="ECO:0000256" key="12">
    <source>
        <dbReference type="SAM" id="Phobius"/>
    </source>
</evidence>
<dbReference type="GO" id="GO:0005743">
    <property type="term" value="C:mitochondrial inner membrane"/>
    <property type="evidence" value="ECO:0007669"/>
    <property type="project" value="UniProtKB-SubCell"/>
</dbReference>
<dbReference type="PANTHER" id="PTHR11410:SF0">
    <property type="entry name" value="ATP SYNTHASE SUBUNIT A"/>
    <property type="match status" value="1"/>
</dbReference>
<dbReference type="GeneID" id="41043505"/>
<evidence type="ECO:0000256" key="10">
    <source>
        <dbReference type="ARBA" id="ARBA00023310"/>
    </source>
</evidence>
<keyword evidence="4" id="KW-0138">CF(0)</keyword>
<dbReference type="PRINTS" id="PR00123">
    <property type="entry name" value="ATPASEA"/>
</dbReference>
<feature type="transmembrane region" description="Helical" evidence="12">
    <location>
        <begin position="202"/>
        <end position="233"/>
    </location>
</feature>
<evidence type="ECO:0000256" key="5">
    <source>
        <dbReference type="ARBA" id="ARBA00022692"/>
    </source>
</evidence>
<evidence type="ECO:0000256" key="4">
    <source>
        <dbReference type="ARBA" id="ARBA00022547"/>
    </source>
</evidence>
<dbReference type="InterPro" id="IPR035908">
    <property type="entry name" value="F0_ATP_A_sf"/>
</dbReference>
<dbReference type="Pfam" id="PF00119">
    <property type="entry name" value="ATP-synt_A"/>
    <property type="match status" value="1"/>
</dbReference>
<evidence type="ECO:0000256" key="6">
    <source>
        <dbReference type="ARBA" id="ARBA00022781"/>
    </source>
</evidence>
<keyword evidence="10" id="KW-0066">ATP synthesis</keyword>
<geneLocation type="mitochondrion" evidence="13"/>
<sequence length="239" mass="26694">MLMLMDVFSGFDDHNFNIFFVTFPIWAFSCVFPILVMSSMLWEKNSVVNVFVGSIISKCYMTLGESGKGLRLTGFSLLICSLFFIIVLSNLSGCIPYFFSVSAHFVFGFSYAIIIWFSIIISTVFCSYEQTVSMMVPSGCPLGLVPFVAILEVLSHMLRPLTLIVRLALNISTGKIILTLLSEMGFVLFLQCFYGYNLVWFVLVSIMGSLITALELGVSCIQAYIFCILLCLYSGDHSE</sequence>
<keyword evidence="3" id="KW-0813">Transport</keyword>
<dbReference type="CDD" id="cd00310">
    <property type="entry name" value="ATP-synt_Fo_a_6"/>
    <property type="match status" value="1"/>
</dbReference>
<evidence type="ECO:0000256" key="1">
    <source>
        <dbReference type="ARBA" id="ARBA00004141"/>
    </source>
</evidence>
<dbReference type="SUPFAM" id="SSF81336">
    <property type="entry name" value="F1F0 ATP synthase subunit A"/>
    <property type="match status" value="1"/>
</dbReference>
<reference evidence="13" key="1">
    <citation type="journal article" date="2019" name="Mol. Phylogenet. Evol.">
        <title>A mitochondrial genome phylogeny of Mytilidae (Bivalvia: Mytilida).</title>
        <authorList>
            <person name="Lee Y."/>
            <person name="Kwak H."/>
            <person name="Shin J."/>
            <person name="Kim S.C."/>
            <person name="Kim T."/>
            <person name="Park J.K."/>
        </authorList>
    </citation>
    <scope>NUCLEOTIDE SEQUENCE</scope>
</reference>
<feature type="transmembrane region" description="Helical" evidence="12">
    <location>
        <begin position="106"/>
        <end position="128"/>
    </location>
</feature>
<evidence type="ECO:0000256" key="2">
    <source>
        <dbReference type="ARBA" id="ARBA00006810"/>
    </source>
</evidence>
<dbReference type="InterPro" id="IPR045083">
    <property type="entry name" value="ATP_synth_F0_asu_bact/mt"/>
</dbReference>
<dbReference type="InterPro" id="IPR000568">
    <property type="entry name" value="ATP_synth_F0_asu"/>
</dbReference>
<proteinExistence type="inferred from homology"/>
<dbReference type="AlphaFoldDB" id="A0A516EZL1"/>
<feature type="transmembrane region" description="Helical" evidence="12">
    <location>
        <begin position="75"/>
        <end position="99"/>
    </location>
</feature>
<feature type="transmembrane region" description="Helical" evidence="12">
    <location>
        <begin position="134"/>
        <end position="155"/>
    </location>
</feature>
<dbReference type="NCBIfam" id="TIGR01131">
    <property type="entry name" value="ATP_synt_6_or_A"/>
    <property type="match status" value="1"/>
</dbReference>
<keyword evidence="13" id="KW-0496">Mitochondrion</keyword>
<accession>A0A516EZL1</accession>
<evidence type="ECO:0000256" key="8">
    <source>
        <dbReference type="ARBA" id="ARBA00023065"/>
    </source>
</evidence>
<feature type="transmembrane region" description="Helical" evidence="12">
    <location>
        <begin position="16"/>
        <end position="35"/>
    </location>
</feature>
<feature type="transmembrane region" description="Helical" evidence="12">
    <location>
        <begin position="47"/>
        <end position="63"/>
    </location>
</feature>
<gene>
    <name evidence="13" type="primary">atp6</name>
</gene>
<evidence type="ECO:0000256" key="9">
    <source>
        <dbReference type="ARBA" id="ARBA00023136"/>
    </source>
</evidence>
<comment type="subcellular location">
    <subcellularLocation>
        <location evidence="1">Membrane</location>
        <topology evidence="1">Multi-pass membrane protein</topology>
    </subcellularLocation>
    <subcellularLocation>
        <location evidence="11">Mitochondrion inner membrane</location>
        <topology evidence="11">Multi-pass membrane protein</topology>
    </subcellularLocation>
</comment>
<organism evidence="13">
    <name type="scientific">Septifer bilocularis</name>
    <dbReference type="NCBI Taxonomy" id="102393"/>
    <lineage>
        <taxon>Eukaryota</taxon>
        <taxon>Metazoa</taxon>
        <taxon>Spiralia</taxon>
        <taxon>Lophotrochozoa</taxon>
        <taxon>Mollusca</taxon>
        <taxon>Bivalvia</taxon>
        <taxon>Autobranchia</taxon>
        <taxon>Pteriomorphia</taxon>
        <taxon>Mytilida</taxon>
        <taxon>Mytiloidea</taxon>
        <taxon>Mytilidae</taxon>
        <taxon>Mytilinae</taxon>
        <taxon>Septifer</taxon>
    </lineage>
</organism>
<feature type="transmembrane region" description="Helical" evidence="12">
    <location>
        <begin position="176"/>
        <end position="196"/>
    </location>
</feature>
<dbReference type="EMBL" id="MK721549">
    <property type="protein sequence ID" value="QDO71946.1"/>
    <property type="molecule type" value="Genomic_DNA"/>
</dbReference>
<keyword evidence="5 12" id="KW-0812">Transmembrane</keyword>
<evidence type="ECO:0000256" key="7">
    <source>
        <dbReference type="ARBA" id="ARBA00022989"/>
    </source>
</evidence>
<keyword evidence="8" id="KW-0406">Ion transport</keyword>
<dbReference type="Gene3D" id="1.20.120.220">
    <property type="entry name" value="ATP synthase, F0 complex, subunit A"/>
    <property type="match status" value="1"/>
</dbReference>
<keyword evidence="7 12" id="KW-1133">Transmembrane helix</keyword>
<keyword evidence="6" id="KW-0375">Hydrogen ion transport</keyword>
<dbReference type="GO" id="GO:0046933">
    <property type="term" value="F:proton-transporting ATP synthase activity, rotational mechanism"/>
    <property type="evidence" value="ECO:0007669"/>
    <property type="project" value="TreeGrafter"/>
</dbReference>
<evidence type="ECO:0000256" key="11">
    <source>
        <dbReference type="RuleBase" id="RU004450"/>
    </source>
</evidence>
<dbReference type="RefSeq" id="YP_009681520.1">
    <property type="nucleotide sequence ID" value="NC_044131.1"/>
</dbReference>
<keyword evidence="9 12" id="KW-0472">Membrane</keyword>
<evidence type="ECO:0000313" key="13">
    <source>
        <dbReference type="EMBL" id="QDO71946.1"/>
    </source>
</evidence>